<proteinExistence type="predicted"/>
<dbReference type="Proteomes" id="UP000563898">
    <property type="component" value="Unassembled WGS sequence"/>
</dbReference>
<comment type="caution">
    <text evidence="2">The sequence shown here is derived from an EMBL/GenBank/DDBJ whole genome shotgun (WGS) entry which is preliminary data.</text>
</comment>
<dbReference type="InterPro" id="IPR015890">
    <property type="entry name" value="Chorismate_C"/>
</dbReference>
<organism evidence="2 3">
    <name type="scientific">Gordonia polyisoprenivorans</name>
    <dbReference type="NCBI Taxonomy" id="84595"/>
    <lineage>
        <taxon>Bacteria</taxon>
        <taxon>Bacillati</taxon>
        <taxon>Actinomycetota</taxon>
        <taxon>Actinomycetes</taxon>
        <taxon>Mycobacteriales</taxon>
        <taxon>Gordoniaceae</taxon>
        <taxon>Gordonia</taxon>
    </lineage>
</organism>
<dbReference type="EMBL" id="JAAXPC010000006">
    <property type="protein sequence ID" value="NKY02361.1"/>
    <property type="molecule type" value="Genomic_DNA"/>
</dbReference>
<reference evidence="2 3" key="1">
    <citation type="submission" date="2020-04" db="EMBL/GenBank/DDBJ databases">
        <title>MicrobeNet Type strains.</title>
        <authorList>
            <person name="Nicholson A.C."/>
        </authorList>
    </citation>
    <scope>NUCLEOTIDE SEQUENCE [LARGE SCALE GENOMIC DNA]</scope>
    <source>
        <strain evidence="2 3">ATCC BAA-14</strain>
    </source>
</reference>
<dbReference type="Gene3D" id="3.60.120.10">
    <property type="entry name" value="Anthranilate synthase"/>
    <property type="match status" value="1"/>
</dbReference>
<dbReference type="SUPFAM" id="SSF56322">
    <property type="entry name" value="ADC synthase"/>
    <property type="match status" value="1"/>
</dbReference>
<dbReference type="PANTHER" id="PTHR42839">
    <property type="entry name" value="ISOCHORISMATE SYNTHASE ENTC"/>
    <property type="match status" value="1"/>
</dbReference>
<dbReference type="InterPro" id="IPR005801">
    <property type="entry name" value="ADC_synthase"/>
</dbReference>
<protein>
    <submittedName>
        <fullName evidence="2">Isochorismate synthase</fullName>
    </submittedName>
</protein>
<evidence type="ECO:0000259" key="1">
    <source>
        <dbReference type="Pfam" id="PF00425"/>
    </source>
</evidence>
<gene>
    <name evidence="2" type="ORF">HGA05_12300</name>
</gene>
<name>A0A846WPZ9_9ACTN</name>
<evidence type="ECO:0000313" key="2">
    <source>
        <dbReference type="EMBL" id="NKY02361.1"/>
    </source>
</evidence>
<feature type="domain" description="Chorismate-utilising enzyme C-terminal" evidence="1">
    <location>
        <begin position="122"/>
        <end position="394"/>
    </location>
</feature>
<dbReference type="Pfam" id="PF00425">
    <property type="entry name" value="Chorismate_bind"/>
    <property type="match status" value="1"/>
</dbReference>
<dbReference type="PANTHER" id="PTHR42839:SF2">
    <property type="entry name" value="ISOCHORISMATE SYNTHASE ENTC"/>
    <property type="match status" value="1"/>
</dbReference>
<sequence>MISSPTSADHTPDALGTATALSGTADDAHFLLCRNTYHVIGMGRSTVYRSAEAAASALRDGAVTAVVGAVPFDIREQVSLIAPDRIELHHGRWIPQTVALGDHRAGRPVAQSRIVAAVPSPADHRRRIATAIDRLADPHDALAKVVLARALTVHSAVPVTGWEVAARLRTIDPRGSVFVTDLPGPTSGSLSQLVGASPEVLIRKRGNIVSAYPLAGSSARLTDSRLDAEQGRALANSTKDRTEHRFVVDALRAALAPLCRTLDVPDEPELMTTPTMWHLGTPIRGEIADPSTTALDLAMAVHPTPAICGTPTDLARDHIVATEGRRGFYAGAIGWAGAPTRGRDGTIVAGDGEWMVAIRCAEIAPGGREITTWAGGGIVADSDPDTELAETDAKFATILAALGIR</sequence>
<accession>A0A846WPZ9</accession>
<dbReference type="RefSeq" id="WP_006370127.1">
    <property type="nucleotide sequence ID" value="NZ_CP116236.1"/>
</dbReference>
<dbReference type="AlphaFoldDB" id="A0A846WPZ9"/>
<evidence type="ECO:0000313" key="3">
    <source>
        <dbReference type="Proteomes" id="UP000563898"/>
    </source>
</evidence>